<sequence>MSNRQQRLAARSIERKGLKGDWGTWRVTELPDGIPGGSGWCKQVRSAKANNLYVVLIRPFYDMDGHLTHHCAIRTASNLEPPWRDLQRIKNELFGSEATAVQVMPPVSELIDEADMYHMWVLSSRLPFTLARRAA</sequence>
<dbReference type="Pfam" id="PF24746">
    <property type="entry name" value="DUF7694"/>
    <property type="match status" value="1"/>
</dbReference>
<feature type="domain" description="DUF7694" evidence="1">
    <location>
        <begin position="63"/>
        <end position="122"/>
    </location>
</feature>
<dbReference type="STRING" id="464029.SAMN02982989_3368"/>
<dbReference type="Proteomes" id="UP000192903">
    <property type="component" value="Unassembled WGS sequence"/>
</dbReference>
<dbReference type="InterPro" id="IPR056111">
    <property type="entry name" value="DUF7694"/>
</dbReference>
<name>A0A1X7G9B9_9HYPH</name>
<proteinExistence type="predicted"/>
<evidence type="ECO:0000313" key="3">
    <source>
        <dbReference type="Proteomes" id="UP000192903"/>
    </source>
</evidence>
<evidence type="ECO:0000259" key="1">
    <source>
        <dbReference type="Pfam" id="PF24746"/>
    </source>
</evidence>
<dbReference type="RefSeq" id="WP_085424077.1">
    <property type="nucleotide sequence ID" value="NZ_FXAF01000011.1"/>
</dbReference>
<dbReference type="EMBL" id="FXAF01000011">
    <property type="protein sequence ID" value="SMF65497.1"/>
    <property type="molecule type" value="Genomic_DNA"/>
</dbReference>
<accession>A0A1X7G9B9</accession>
<dbReference type="AlphaFoldDB" id="A0A1X7G9B9"/>
<organism evidence="2 3">
    <name type="scientific">Xaviernesmea oryzae</name>
    <dbReference type="NCBI Taxonomy" id="464029"/>
    <lineage>
        <taxon>Bacteria</taxon>
        <taxon>Pseudomonadati</taxon>
        <taxon>Pseudomonadota</taxon>
        <taxon>Alphaproteobacteria</taxon>
        <taxon>Hyphomicrobiales</taxon>
        <taxon>Rhizobiaceae</taxon>
        <taxon>Rhizobium/Agrobacterium group</taxon>
        <taxon>Xaviernesmea</taxon>
    </lineage>
</organism>
<evidence type="ECO:0000313" key="2">
    <source>
        <dbReference type="EMBL" id="SMF65497.1"/>
    </source>
</evidence>
<dbReference type="OrthoDB" id="2087742at2"/>
<keyword evidence="3" id="KW-1185">Reference proteome</keyword>
<protein>
    <recommendedName>
        <fullName evidence="1">DUF7694 domain-containing protein</fullName>
    </recommendedName>
</protein>
<gene>
    <name evidence="2" type="ORF">SAMN02982989_3368</name>
</gene>
<reference evidence="3" key="1">
    <citation type="submission" date="2017-04" db="EMBL/GenBank/DDBJ databases">
        <authorList>
            <person name="Varghese N."/>
            <person name="Submissions S."/>
        </authorList>
    </citation>
    <scope>NUCLEOTIDE SEQUENCE [LARGE SCALE GENOMIC DNA]</scope>
    <source>
        <strain evidence="3">B4P</strain>
    </source>
</reference>